<dbReference type="AlphaFoldDB" id="A0A9P8RHK8"/>
<evidence type="ECO:0000256" key="1">
    <source>
        <dbReference type="SAM" id="MobiDB-lite"/>
    </source>
</evidence>
<comment type="caution">
    <text evidence="2">The sequence shown here is derived from an EMBL/GenBank/DDBJ whole genome shotgun (WGS) entry which is preliminary data.</text>
</comment>
<evidence type="ECO:0000313" key="3">
    <source>
        <dbReference type="Proteomes" id="UP000758603"/>
    </source>
</evidence>
<gene>
    <name evidence="2" type="ORF">BKA67DRAFT_650795</name>
</gene>
<organism evidence="2 3">
    <name type="scientific">Truncatella angustata</name>
    <dbReference type="NCBI Taxonomy" id="152316"/>
    <lineage>
        <taxon>Eukaryota</taxon>
        <taxon>Fungi</taxon>
        <taxon>Dikarya</taxon>
        <taxon>Ascomycota</taxon>
        <taxon>Pezizomycotina</taxon>
        <taxon>Sordariomycetes</taxon>
        <taxon>Xylariomycetidae</taxon>
        <taxon>Amphisphaeriales</taxon>
        <taxon>Sporocadaceae</taxon>
        <taxon>Truncatella</taxon>
    </lineage>
</organism>
<feature type="region of interest" description="Disordered" evidence="1">
    <location>
        <begin position="1"/>
        <end position="58"/>
    </location>
</feature>
<dbReference type="GeneID" id="70134946"/>
<dbReference type="RefSeq" id="XP_045952677.1">
    <property type="nucleotide sequence ID" value="XM_046106055.1"/>
</dbReference>
<reference evidence="2" key="1">
    <citation type="journal article" date="2021" name="Nat. Commun.">
        <title>Genetic determinants of endophytism in the Arabidopsis root mycobiome.</title>
        <authorList>
            <person name="Mesny F."/>
            <person name="Miyauchi S."/>
            <person name="Thiergart T."/>
            <person name="Pickel B."/>
            <person name="Atanasova L."/>
            <person name="Karlsson M."/>
            <person name="Huettel B."/>
            <person name="Barry K.W."/>
            <person name="Haridas S."/>
            <person name="Chen C."/>
            <person name="Bauer D."/>
            <person name="Andreopoulos W."/>
            <person name="Pangilinan J."/>
            <person name="LaButti K."/>
            <person name="Riley R."/>
            <person name="Lipzen A."/>
            <person name="Clum A."/>
            <person name="Drula E."/>
            <person name="Henrissat B."/>
            <person name="Kohler A."/>
            <person name="Grigoriev I.V."/>
            <person name="Martin F.M."/>
            <person name="Hacquard S."/>
        </authorList>
    </citation>
    <scope>NUCLEOTIDE SEQUENCE</scope>
    <source>
        <strain evidence="2">MPI-SDFR-AT-0073</strain>
    </source>
</reference>
<dbReference type="OrthoDB" id="2943660at2759"/>
<accession>A0A9P8RHK8</accession>
<evidence type="ECO:0000313" key="2">
    <source>
        <dbReference type="EMBL" id="KAH6646163.1"/>
    </source>
</evidence>
<sequence>MEKCSYTPYRWKGRPGPKQNHTGMREQPVDRSAGGALPGSSSMTFTQMVPHSSPIGLENLQTGPIQNTDWQNNTQDVDGFIDMLGMDLQGLVTDGASQPDENEISNMFRMEETYPEVGKRLHGSNGVLANPPLAYAQQDCHRIIMALLEPQHQFQPPCKTAKLQSKTRSSIENVSSNHIMKINRCSLQHLQALVSRRCSPVCLSGLETVLLLQSVCTGVLNRYQSVYRSMTQAPIGYQMSAADSHENTAHKIGNVVFDPVQFGDFPLGRQAETRMNAELLSCEIHSLSSVVAQIVGIQGSKEDGHAQDHQPSTPGVHLAFEKSINSRIDELKLLIRQFCNTVG</sequence>
<dbReference type="Proteomes" id="UP000758603">
    <property type="component" value="Unassembled WGS sequence"/>
</dbReference>
<proteinExistence type="predicted"/>
<protein>
    <submittedName>
        <fullName evidence="2">Uncharacterized protein</fullName>
    </submittedName>
</protein>
<name>A0A9P8RHK8_9PEZI</name>
<dbReference type="EMBL" id="JAGPXC010000010">
    <property type="protein sequence ID" value="KAH6646163.1"/>
    <property type="molecule type" value="Genomic_DNA"/>
</dbReference>
<keyword evidence="3" id="KW-1185">Reference proteome</keyword>
<feature type="compositionally biased region" description="Polar residues" evidence="1">
    <location>
        <begin position="39"/>
        <end position="50"/>
    </location>
</feature>